<proteinExistence type="predicted"/>
<accession>A0A9X1U931</accession>
<protein>
    <submittedName>
        <fullName evidence="2">Uncharacterized protein</fullName>
    </submittedName>
</protein>
<sequence length="169" mass="19379">MGQVVRGFGWLIGRLGFRSDEGKPEIWLKIRHRQPDGWRVVDLMVNNRLPTALKVTEITLGWSNWGTRIAPAIVLDDDLGTIEIDKTRVGRTIKLARWIRPQGTLRWQTVSFYLWHPRDAVNDGRYTIRIKTTIERATERGRSWTIAREGQLPQSPGDPVVFSENGPVP</sequence>
<dbReference type="RefSeq" id="WP_237890096.1">
    <property type="nucleotide sequence ID" value="NZ_JAKLTY010000004.1"/>
</dbReference>
<gene>
    <name evidence="2" type="ORF">L6654_08070</name>
</gene>
<name>A0A9X1U931_9BRAD</name>
<organism evidence="2 3">
    <name type="scientific">Bradyrhizobium zhengyangense</name>
    <dbReference type="NCBI Taxonomy" id="2911009"/>
    <lineage>
        <taxon>Bacteria</taxon>
        <taxon>Pseudomonadati</taxon>
        <taxon>Pseudomonadota</taxon>
        <taxon>Alphaproteobacteria</taxon>
        <taxon>Hyphomicrobiales</taxon>
        <taxon>Nitrobacteraceae</taxon>
        <taxon>Bradyrhizobium</taxon>
    </lineage>
</organism>
<feature type="region of interest" description="Disordered" evidence="1">
    <location>
        <begin position="148"/>
        <end position="169"/>
    </location>
</feature>
<dbReference type="Proteomes" id="UP001139054">
    <property type="component" value="Unassembled WGS sequence"/>
</dbReference>
<dbReference type="AlphaFoldDB" id="A0A9X1U931"/>
<evidence type="ECO:0000256" key="1">
    <source>
        <dbReference type="SAM" id="MobiDB-lite"/>
    </source>
</evidence>
<evidence type="ECO:0000313" key="3">
    <source>
        <dbReference type="Proteomes" id="UP001139054"/>
    </source>
</evidence>
<comment type="caution">
    <text evidence="2">The sequence shown here is derived from an EMBL/GenBank/DDBJ whole genome shotgun (WGS) entry which is preliminary data.</text>
</comment>
<evidence type="ECO:0000313" key="2">
    <source>
        <dbReference type="EMBL" id="MCG2626578.1"/>
    </source>
</evidence>
<reference evidence="2" key="1">
    <citation type="submission" date="2022-01" db="EMBL/GenBank/DDBJ databases">
        <title>Genome sequnece data of strain Bradyrhizobium sp. nov.</title>
        <authorList>
            <person name="Zhang J."/>
        </authorList>
    </citation>
    <scope>NUCLEOTIDE SEQUENCE</scope>
    <source>
        <strain evidence="2">WYCCWR 13023</strain>
    </source>
</reference>
<dbReference type="EMBL" id="JAKLTY010000004">
    <property type="protein sequence ID" value="MCG2626578.1"/>
    <property type="molecule type" value="Genomic_DNA"/>
</dbReference>